<dbReference type="KEGG" id="ccan:109675742"/>
<reference evidence="4" key="1">
    <citation type="submission" date="2025-08" db="UniProtKB">
        <authorList>
            <consortium name="RefSeq"/>
        </authorList>
    </citation>
    <scope>IDENTIFICATION</scope>
    <source>
        <tissue evidence="4">Leukocyte</tissue>
    </source>
</reference>
<dbReference type="OrthoDB" id="409330at2759"/>
<dbReference type="GO" id="GO:0008253">
    <property type="term" value="F:5'-nucleotidase activity"/>
    <property type="evidence" value="ECO:0007669"/>
    <property type="project" value="TreeGrafter"/>
</dbReference>
<dbReference type="PANTHER" id="PTHR12103:SF11">
    <property type="entry name" value="5'-NUCLEOTIDASE DOMAIN-CONTAINING PROTEIN 3"/>
    <property type="match status" value="1"/>
</dbReference>
<dbReference type="InterPro" id="IPR008380">
    <property type="entry name" value="HAD-SF_hydro_IG_5-nucl"/>
</dbReference>
<keyword evidence="2" id="KW-0378">Hydrolase</keyword>
<dbReference type="AlphaFoldDB" id="A0A8B7TRU8"/>
<keyword evidence="3" id="KW-0460">Magnesium</keyword>
<gene>
    <name evidence="4" type="primary">LOC109675742</name>
</gene>
<protein>
    <submittedName>
        <fullName evidence="4">5'-nucleotidase domain-containing protein 3-like</fullName>
    </submittedName>
</protein>
<proteinExistence type="predicted"/>
<accession>A0A8B7TRU8</accession>
<evidence type="ECO:0000313" key="4">
    <source>
        <dbReference type="RefSeq" id="XP_020007970.1"/>
    </source>
</evidence>
<sequence length="174" mass="19578">MATVAAAVARGAGARAAAAVALRGDCGAAARGRPHAGPARPLCTAPGTAADMKRYLWERYQEAKRSTHELVPSIMNHLLNPDAIFSNNEMSLSDIEIYGFDYDYTLVFYSKQLHTLIFNAARDLLINEHRYPVEIRKYEYDPNFAIRGLHYDVQRAILMKIDAFHYIQLGTVYR</sequence>
<name>A0A8B7TRU8_CASCN</name>
<dbReference type="InterPro" id="IPR036412">
    <property type="entry name" value="HAD-like_sf"/>
</dbReference>
<evidence type="ECO:0000256" key="3">
    <source>
        <dbReference type="ARBA" id="ARBA00022842"/>
    </source>
</evidence>
<evidence type="ECO:0000256" key="2">
    <source>
        <dbReference type="ARBA" id="ARBA00022801"/>
    </source>
</evidence>
<dbReference type="PANTHER" id="PTHR12103">
    <property type="entry name" value="5'-NUCLEOTIDASE DOMAIN-CONTAINING"/>
    <property type="match status" value="1"/>
</dbReference>
<dbReference type="GO" id="GO:0046872">
    <property type="term" value="F:metal ion binding"/>
    <property type="evidence" value="ECO:0007669"/>
    <property type="project" value="UniProtKB-KW"/>
</dbReference>
<organism evidence="4">
    <name type="scientific">Castor canadensis</name>
    <name type="common">American beaver</name>
    <dbReference type="NCBI Taxonomy" id="51338"/>
    <lineage>
        <taxon>Eukaryota</taxon>
        <taxon>Metazoa</taxon>
        <taxon>Chordata</taxon>
        <taxon>Craniata</taxon>
        <taxon>Vertebrata</taxon>
        <taxon>Euteleostomi</taxon>
        <taxon>Mammalia</taxon>
        <taxon>Eutheria</taxon>
        <taxon>Euarchontoglires</taxon>
        <taxon>Glires</taxon>
        <taxon>Rodentia</taxon>
        <taxon>Castorimorpha</taxon>
        <taxon>Castoridae</taxon>
        <taxon>Castor</taxon>
    </lineage>
</organism>
<dbReference type="SUPFAM" id="SSF56784">
    <property type="entry name" value="HAD-like"/>
    <property type="match status" value="1"/>
</dbReference>
<dbReference type="RefSeq" id="XP_020007970.1">
    <property type="nucleotide sequence ID" value="XM_020152381.1"/>
</dbReference>
<evidence type="ECO:0000256" key="1">
    <source>
        <dbReference type="ARBA" id="ARBA00022723"/>
    </source>
</evidence>
<dbReference type="Pfam" id="PF05761">
    <property type="entry name" value="5_nucleotid"/>
    <property type="match status" value="1"/>
</dbReference>
<keyword evidence="1" id="KW-0479">Metal-binding</keyword>